<keyword evidence="3" id="KW-0489">Methyltransferase</keyword>
<keyword evidence="1 3" id="KW-0808">Transferase</keyword>
<dbReference type="CDD" id="cd02440">
    <property type="entry name" value="AdoMet_MTases"/>
    <property type="match status" value="1"/>
</dbReference>
<dbReference type="RefSeq" id="WP_066664344.1">
    <property type="nucleotide sequence ID" value="NZ_CP011402.1"/>
</dbReference>
<dbReference type="Proteomes" id="UP000182975">
    <property type="component" value="Unassembled WGS sequence"/>
</dbReference>
<dbReference type="OrthoDB" id="9805171at2"/>
<dbReference type="Pfam" id="PF13649">
    <property type="entry name" value="Methyltransf_25"/>
    <property type="match status" value="1"/>
</dbReference>
<organism evidence="3 4">
    <name type="scientific">Denitrobacterium detoxificans</name>
    <dbReference type="NCBI Taxonomy" id="79604"/>
    <lineage>
        <taxon>Bacteria</taxon>
        <taxon>Bacillati</taxon>
        <taxon>Actinomycetota</taxon>
        <taxon>Coriobacteriia</taxon>
        <taxon>Eggerthellales</taxon>
        <taxon>Eggerthellaceae</taxon>
        <taxon>Denitrobacterium</taxon>
    </lineage>
</organism>
<dbReference type="InterPro" id="IPR041698">
    <property type="entry name" value="Methyltransf_25"/>
</dbReference>
<accession>A0A172RZV4</accession>
<dbReference type="InterPro" id="IPR029063">
    <property type="entry name" value="SAM-dependent_MTases_sf"/>
</dbReference>
<dbReference type="GO" id="GO:0032259">
    <property type="term" value="P:methylation"/>
    <property type="evidence" value="ECO:0007669"/>
    <property type="project" value="UniProtKB-KW"/>
</dbReference>
<keyword evidence="4" id="KW-1185">Reference proteome</keyword>
<dbReference type="SUPFAM" id="SSF53335">
    <property type="entry name" value="S-adenosyl-L-methionine-dependent methyltransferases"/>
    <property type="match status" value="1"/>
</dbReference>
<name>A0A172RZV4_9ACTN</name>
<dbReference type="Gene3D" id="3.40.50.150">
    <property type="entry name" value="Vaccinia Virus protein VP39"/>
    <property type="match status" value="1"/>
</dbReference>
<protein>
    <submittedName>
        <fullName evidence="3">Demethylmenaquinone methyltransferase / 2-methoxy-6-polyprenyl-1,4-benzoquinol methylase</fullName>
    </submittedName>
</protein>
<dbReference type="PANTHER" id="PTHR43861">
    <property type="entry name" value="TRANS-ACONITATE 2-METHYLTRANSFERASE-RELATED"/>
    <property type="match status" value="1"/>
</dbReference>
<evidence type="ECO:0000313" key="4">
    <source>
        <dbReference type="Proteomes" id="UP000182975"/>
    </source>
</evidence>
<proteinExistence type="predicted"/>
<sequence>MDIVDNIATYFDDRAESWDKMEHTTRSRVQGAVLSLVGIGQGSRVLDVACGTGVMTPHYVQAGVSSVLGVDLSEKMIAVARRKFADEPTVSFLAGDVNELPEGDPFDAVVIYNAYPHFMDKDALVEKTYKLLKPGGRFVVAHGSGKDVINAHHDAVAAGVSMGLRSAAEESAIWAKRFTLESQVDTPGFYAFSGVKEA</sequence>
<dbReference type="STRING" id="79604.AAY81_09360"/>
<feature type="domain" description="Methyltransferase" evidence="2">
    <location>
        <begin position="45"/>
        <end position="136"/>
    </location>
</feature>
<gene>
    <name evidence="3" type="ORF">SAMN02910314_00069</name>
</gene>
<dbReference type="AlphaFoldDB" id="A0A172RZV4"/>
<dbReference type="EMBL" id="FOEC01000001">
    <property type="protein sequence ID" value="SEO38442.1"/>
    <property type="molecule type" value="Genomic_DNA"/>
</dbReference>
<evidence type="ECO:0000259" key="2">
    <source>
        <dbReference type="Pfam" id="PF13649"/>
    </source>
</evidence>
<dbReference type="KEGG" id="ddt:AAY81_09360"/>
<reference evidence="4" key="1">
    <citation type="submission" date="2016-10" db="EMBL/GenBank/DDBJ databases">
        <authorList>
            <person name="Varghese N."/>
        </authorList>
    </citation>
    <scope>NUCLEOTIDE SEQUENCE [LARGE SCALE GENOMIC DNA]</scope>
    <source>
        <strain evidence="4">DSM 21843</strain>
    </source>
</reference>
<evidence type="ECO:0000256" key="1">
    <source>
        <dbReference type="ARBA" id="ARBA00022679"/>
    </source>
</evidence>
<evidence type="ECO:0000313" key="3">
    <source>
        <dbReference type="EMBL" id="SEO38442.1"/>
    </source>
</evidence>
<dbReference type="GO" id="GO:0008168">
    <property type="term" value="F:methyltransferase activity"/>
    <property type="evidence" value="ECO:0007669"/>
    <property type="project" value="UniProtKB-KW"/>
</dbReference>